<dbReference type="InterPro" id="IPR016898">
    <property type="entry name" value="Polyphosphate_phosphotransfera"/>
</dbReference>
<dbReference type="InterPro" id="IPR022488">
    <property type="entry name" value="PPK2-related"/>
</dbReference>
<gene>
    <name evidence="4" type="ORF">ACFPJ4_10050</name>
</gene>
<organism evidence="4 5">
    <name type="scientific">Lysinimonas soli</name>
    <dbReference type="NCBI Taxonomy" id="1074233"/>
    <lineage>
        <taxon>Bacteria</taxon>
        <taxon>Bacillati</taxon>
        <taxon>Actinomycetota</taxon>
        <taxon>Actinomycetes</taxon>
        <taxon>Micrococcales</taxon>
        <taxon>Microbacteriaceae</taxon>
        <taxon>Lysinimonas</taxon>
    </lineage>
</organism>
<dbReference type="Gene3D" id="3.40.50.300">
    <property type="entry name" value="P-loop containing nucleotide triphosphate hydrolases"/>
    <property type="match status" value="1"/>
</dbReference>
<keyword evidence="2 4" id="KW-0418">Kinase</keyword>
<feature type="domain" description="Polyphosphate kinase-2-related" evidence="3">
    <location>
        <begin position="35"/>
        <end position="256"/>
    </location>
</feature>
<dbReference type="Pfam" id="PF03976">
    <property type="entry name" value="PPK2"/>
    <property type="match status" value="1"/>
</dbReference>
<keyword evidence="5" id="KW-1185">Reference proteome</keyword>
<keyword evidence="1" id="KW-0808">Transferase</keyword>
<evidence type="ECO:0000256" key="2">
    <source>
        <dbReference type="ARBA" id="ARBA00022777"/>
    </source>
</evidence>
<dbReference type="Proteomes" id="UP001596039">
    <property type="component" value="Unassembled WGS sequence"/>
</dbReference>
<dbReference type="SUPFAM" id="SSF52540">
    <property type="entry name" value="P-loop containing nucleoside triphosphate hydrolases"/>
    <property type="match status" value="1"/>
</dbReference>
<dbReference type="PIRSF" id="PIRSF028756">
    <property type="entry name" value="PPK2_prd"/>
    <property type="match status" value="1"/>
</dbReference>
<dbReference type="RefSeq" id="WP_386740272.1">
    <property type="nucleotide sequence ID" value="NZ_JBHSMG010000002.1"/>
</dbReference>
<dbReference type="InterPro" id="IPR022300">
    <property type="entry name" value="PPK2-rel_1"/>
</dbReference>
<dbReference type="EMBL" id="JBHSMG010000002">
    <property type="protein sequence ID" value="MFC5502581.1"/>
    <property type="molecule type" value="Genomic_DNA"/>
</dbReference>
<evidence type="ECO:0000256" key="1">
    <source>
        <dbReference type="ARBA" id="ARBA00022679"/>
    </source>
</evidence>
<evidence type="ECO:0000313" key="5">
    <source>
        <dbReference type="Proteomes" id="UP001596039"/>
    </source>
</evidence>
<dbReference type="InterPro" id="IPR027417">
    <property type="entry name" value="P-loop_NTPase"/>
</dbReference>
<name>A0ABW0NQ81_9MICO</name>
<comment type="caution">
    <text evidence="4">The sequence shown here is derived from an EMBL/GenBank/DDBJ whole genome shotgun (WGS) entry which is preliminary data.</text>
</comment>
<dbReference type="PANTHER" id="PTHR34383:SF3">
    <property type="entry name" value="POLYPHOSPHATE:AMP PHOSPHOTRANSFERASE"/>
    <property type="match status" value="1"/>
</dbReference>
<dbReference type="GO" id="GO:0016301">
    <property type="term" value="F:kinase activity"/>
    <property type="evidence" value="ECO:0007669"/>
    <property type="project" value="UniProtKB-KW"/>
</dbReference>
<accession>A0ABW0NQ81</accession>
<protein>
    <submittedName>
        <fullName evidence="4">PPK2 family polyphosphate kinase</fullName>
    </submittedName>
</protein>
<reference evidence="5" key="1">
    <citation type="journal article" date="2019" name="Int. J. Syst. Evol. Microbiol.">
        <title>The Global Catalogue of Microorganisms (GCM) 10K type strain sequencing project: providing services to taxonomists for standard genome sequencing and annotation.</title>
        <authorList>
            <consortium name="The Broad Institute Genomics Platform"/>
            <consortium name="The Broad Institute Genome Sequencing Center for Infectious Disease"/>
            <person name="Wu L."/>
            <person name="Ma J."/>
        </authorList>
    </citation>
    <scope>NUCLEOTIDE SEQUENCE [LARGE SCALE GENOMIC DNA]</scope>
    <source>
        <strain evidence="5">CGMCC 4.6997</strain>
    </source>
</reference>
<sequence>MDELRDIEGLLRAGDGFVLAAVDPASTPGFRGGKKRGVAALAAGAVELAELQEKLYASGLSGDGRRVLLVLQAMDTAGKGGIVGHVVGSVNPYGVHIVAFKAPTAEEREHDFLWRIRRQLPTAGMLGVFDRSHYEDVLVQRVRQLSSPDVIEERYDLIVDFERELVAAGTTVIKVMLHISPEEQRARLEARLDDPSKHWKFNPGDLDDRALWPDFMTAYQLAIQRTATAAAPWYVVPADRKWYARVAVQQLLIEALRGFGQAWPAADYDVARQRARLAAE</sequence>
<evidence type="ECO:0000313" key="4">
    <source>
        <dbReference type="EMBL" id="MFC5502581.1"/>
    </source>
</evidence>
<dbReference type="PANTHER" id="PTHR34383">
    <property type="entry name" value="POLYPHOSPHATE:AMP PHOSPHOTRANSFERASE-RELATED"/>
    <property type="match status" value="1"/>
</dbReference>
<dbReference type="NCBIfam" id="TIGR03709">
    <property type="entry name" value="PPK2_rel_1"/>
    <property type="match status" value="1"/>
</dbReference>
<evidence type="ECO:0000259" key="3">
    <source>
        <dbReference type="Pfam" id="PF03976"/>
    </source>
</evidence>
<proteinExistence type="predicted"/>